<dbReference type="OrthoDB" id="10267182at2759"/>
<gene>
    <name evidence="8" type="ORF">VOLCADRAFT_33391</name>
</gene>
<dbReference type="GeneID" id="9628664"/>
<keyword evidence="9" id="KW-1185">Reference proteome</keyword>
<dbReference type="Gene3D" id="3.40.50.1000">
    <property type="entry name" value="HAD superfamily/HAD-like"/>
    <property type="match status" value="1"/>
</dbReference>
<evidence type="ECO:0000256" key="2">
    <source>
        <dbReference type="ARBA" id="ARBA00022723"/>
    </source>
</evidence>
<evidence type="ECO:0000256" key="3">
    <source>
        <dbReference type="ARBA" id="ARBA00022801"/>
    </source>
</evidence>
<feature type="binding site" evidence="6">
    <location>
        <position position="99"/>
    </location>
    <ligand>
        <name>substrate</name>
    </ligand>
</feature>
<feature type="active site" description="Nucleophile" evidence="5">
    <location>
        <position position="5"/>
    </location>
</feature>
<proteinExistence type="predicted"/>
<keyword evidence="2 7" id="KW-0479">Metal-binding</keyword>
<accession>D8U122</accession>
<dbReference type="STRING" id="3068.D8U122"/>
<feature type="non-terminal residue" evidence="8">
    <location>
        <position position="1"/>
    </location>
</feature>
<evidence type="ECO:0000256" key="4">
    <source>
        <dbReference type="ARBA" id="ARBA00022842"/>
    </source>
</evidence>
<feature type="active site" description="Proton donor" evidence="5">
    <location>
        <position position="7"/>
    </location>
</feature>
<dbReference type="AlphaFoldDB" id="D8U122"/>
<dbReference type="Pfam" id="PF06888">
    <property type="entry name" value="Put_Phosphatase"/>
    <property type="match status" value="1"/>
</dbReference>
<feature type="non-terminal residue" evidence="8">
    <location>
        <position position="229"/>
    </location>
</feature>
<reference evidence="8 9" key="1">
    <citation type="journal article" date="2010" name="Science">
        <title>Genomic analysis of organismal complexity in the multicellular green alga Volvox carteri.</title>
        <authorList>
            <person name="Prochnik S.E."/>
            <person name="Umen J."/>
            <person name="Nedelcu A.M."/>
            <person name="Hallmann A."/>
            <person name="Miller S.M."/>
            <person name="Nishii I."/>
            <person name="Ferris P."/>
            <person name="Kuo A."/>
            <person name="Mitros T."/>
            <person name="Fritz-Laylin L.K."/>
            <person name="Hellsten U."/>
            <person name="Chapman J."/>
            <person name="Simakov O."/>
            <person name="Rensing S.A."/>
            <person name="Terry A."/>
            <person name="Pangilinan J."/>
            <person name="Kapitonov V."/>
            <person name="Jurka J."/>
            <person name="Salamov A."/>
            <person name="Shapiro H."/>
            <person name="Schmutz J."/>
            <person name="Grimwood J."/>
            <person name="Lindquist E."/>
            <person name="Lucas S."/>
            <person name="Grigoriev I.V."/>
            <person name="Schmitt R."/>
            <person name="Kirk D."/>
            <person name="Rokhsar D.S."/>
        </authorList>
    </citation>
    <scope>NUCLEOTIDE SEQUENCE [LARGE SCALE GENOMIC DNA]</scope>
    <source>
        <strain evidence="9">f. Nagariensis / Eve</strain>
    </source>
</reference>
<dbReference type="EMBL" id="GL378350">
    <property type="protein sequence ID" value="EFJ46483.1"/>
    <property type="molecule type" value="Genomic_DNA"/>
</dbReference>
<dbReference type="RefSeq" id="XP_002952340.1">
    <property type="nucleotide sequence ID" value="XM_002952294.1"/>
</dbReference>
<comment type="cofactor">
    <cofactor evidence="1 7">
        <name>Mg(2+)</name>
        <dbReference type="ChEBI" id="CHEBI:18420"/>
    </cofactor>
</comment>
<feature type="binding site" evidence="7">
    <location>
        <position position="200"/>
    </location>
    <ligand>
        <name>Mg(2+)</name>
        <dbReference type="ChEBI" id="CHEBI:18420"/>
    </ligand>
</feature>
<feature type="binding site" evidence="7">
    <location>
        <position position="5"/>
    </location>
    <ligand>
        <name>Mg(2+)</name>
        <dbReference type="ChEBI" id="CHEBI:18420"/>
    </ligand>
</feature>
<dbReference type="InterPro" id="IPR023214">
    <property type="entry name" value="HAD_sf"/>
</dbReference>
<dbReference type="GO" id="GO:0046872">
    <property type="term" value="F:metal ion binding"/>
    <property type="evidence" value="ECO:0007669"/>
    <property type="project" value="UniProtKB-KW"/>
</dbReference>
<dbReference type="PANTHER" id="PTHR20889">
    <property type="entry name" value="PHOSPHATASE, ORPHAN 1, 2"/>
    <property type="match status" value="1"/>
</dbReference>
<organism evidence="9">
    <name type="scientific">Volvox carteri f. nagariensis</name>
    <dbReference type="NCBI Taxonomy" id="3068"/>
    <lineage>
        <taxon>Eukaryota</taxon>
        <taxon>Viridiplantae</taxon>
        <taxon>Chlorophyta</taxon>
        <taxon>core chlorophytes</taxon>
        <taxon>Chlorophyceae</taxon>
        <taxon>CS clade</taxon>
        <taxon>Chlamydomonadales</taxon>
        <taxon>Volvocaceae</taxon>
        <taxon>Volvox</taxon>
    </lineage>
</organism>
<protein>
    <submittedName>
        <fullName evidence="8">Uncharacterized protein</fullName>
    </submittedName>
</protein>
<dbReference type="KEGG" id="vcn:VOLCADRAFT_33391"/>
<dbReference type="GO" id="GO:0016791">
    <property type="term" value="F:phosphatase activity"/>
    <property type="evidence" value="ECO:0007669"/>
    <property type="project" value="InterPro"/>
</dbReference>
<dbReference type="Proteomes" id="UP000001058">
    <property type="component" value="Unassembled WGS sequence"/>
</dbReference>
<dbReference type="FunCoup" id="D8U122">
    <property type="interactions" value="822"/>
</dbReference>
<evidence type="ECO:0000313" key="9">
    <source>
        <dbReference type="Proteomes" id="UP000001058"/>
    </source>
</evidence>
<evidence type="ECO:0000256" key="5">
    <source>
        <dbReference type="PIRSR" id="PIRSR031051-1"/>
    </source>
</evidence>
<dbReference type="SUPFAM" id="SSF56784">
    <property type="entry name" value="HAD-like"/>
    <property type="match status" value="1"/>
</dbReference>
<feature type="binding site" evidence="6">
    <location>
        <position position="16"/>
    </location>
    <ligand>
        <name>substrate</name>
    </ligand>
</feature>
<keyword evidence="4 7" id="KW-0460">Magnesium</keyword>
<evidence type="ECO:0000256" key="1">
    <source>
        <dbReference type="ARBA" id="ARBA00001946"/>
    </source>
</evidence>
<dbReference type="eggNOG" id="KOG3120">
    <property type="taxonomic scope" value="Eukaryota"/>
</dbReference>
<dbReference type="InterPro" id="IPR006384">
    <property type="entry name" value="HAD_hydro_PyrdxlP_Pase-like"/>
</dbReference>
<dbReference type="InParanoid" id="D8U122"/>
<dbReference type="InterPro" id="IPR016965">
    <property type="entry name" value="Pase_PHOSPHO-typ"/>
</dbReference>
<name>D8U122_VOLCA</name>
<keyword evidence="3" id="KW-0378">Hydrolase</keyword>
<dbReference type="NCBIfam" id="TIGR01489">
    <property type="entry name" value="DKMTPPase-SF"/>
    <property type="match status" value="1"/>
</dbReference>
<sequence length="229" mass="24553">LWVFDFDWTVVDENSDTWIQRCAPGGALPPAVKDSYIPPDWVGYMNRVLSFLAEHGVTPNDLQAQLQVLAVAGGPAAGTSVSRDLSPLRGCQHAVILSDANSLFIPWILDVDRGEGVSPGVVRPLSGMFLRILTNPAAVDTATGAVRVSPHHGATHGSAAPPHDCPRCHPNLCKLTALRRLLDDQASRGVSYRQVVYVGDGRNDLCPCLGLGPGDVAMPRRGFPLHKLL</sequence>
<dbReference type="PIRSF" id="PIRSF031051">
    <property type="entry name" value="PyrdxlP_Pase_PHOSPHO2"/>
    <property type="match status" value="1"/>
</dbReference>
<evidence type="ECO:0000313" key="8">
    <source>
        <dbReference type="EMBL" id="EFJ46483.1"/>
    </source>
</evidence>
<evidence type="ECO:0000256" key="6">
    <source>
        <dbReference type="PIRSR" id="PIRSR031051-2"/>
    </source>
</evidence>
<dbReference type="InterPro" id="IPR036412">
    <property type="entry name" value="HAD-like_sf"/>
</dbReference>
<evidence type="ECO:0000256" key="7">
    <source>
        <dbReference type="PIRSR" id="PIRSR031051-3"/>
    </source>
</evidence>
<dbReference type="PANTHER" id="PTHR20889:SF12">
    <property type="entry name" value="LP01149P"/>
    <property type="match status" value="1"/>
</dbReference>
<feature type="binding site" evidence="7">
    <location>
        <position position="7"/>
    </location>
    <ligand>
        <name>Mg(2+)</name>
        <dbReference type="ChEBI" id="CHEBI:18420"/>
    </ligand>
</feature>